<protein>
    <submittedName>
        <fullName evidence="1">Uncharacterized protein</fullName>
    </submittedName>
</protein>
<dbReference type="EMBL" id="SRLO01002119">
    <property type="protein sequence ID" value="TNN33825.1"/>
    <property type="molecule type" value="Genomic_DNA"/>
</dbReference>
<evidence type="ECO:0000313" key="2">
    <source>
        <dbReference type="Proteomes" id="UP000314294"/>
    </source>
</evidence>
<sequence>MEVVYRDVLMEVVYQDVLMEVVYRDVLMEVVCSDALMERNEVVGLKCGGRAGEPTVKATSVKSGEKILDRLAFVLICRQPVDEVVRSGFTKHRVLGGHSGAVFTERGTQLAGSAAIHPTD</sequence>
<name>A0A4Z2EY72_9TELE</name>
<reference evidence="1 2" key="1">
    <citation type="submission" date="2019-03" db="EMBL/GenBank/DDBJ databases">
        <title>First draft genome of Liparis tanakae, snailfish: a comprehensive survey of snailfish specific genes.</title>
        <authorList>
            <person name="Kim W."/>
            <person name="Song I."/>
            <person name="Jeong J.-H."/>
            <person name="Kim D."/>
            <person name="Kim S."/>
            <person name="Ryu S."/>
            <person name="Song J.Y."/>
            <person name="Lee S.K."/>
        </authorList>
    </citation>
    <scope>NUCLEOTIDE SEQUENCE [LARGE SCALE GENOMIC DNA]</scope>
    <source>
        <tissue evidence="1">Muscle</tissue>
    </source>
</reference>
<gene>
    <name evidence="1" type="ORF">EYF80_056012</name>
</gene>
<keyword evidence="2" id="KW-1185">Reference proteome</keyword>
<evidence type="ECO:0000313" key="1">
    <source>
        <dbReference type="EMBL" id="TNN33825.1"/>
    </source>
</evidence>
<comment type="caution">
    <text evidence="1">The sequence shown here is derived from an EMBL/GenBank/DDBJ whole genome shotgun (WGS) entry which is preliminary data.</text>
</comment>
<accession>A0A4Z2EY72</accession>
<proteinExistence type="predicted"/>
<dbReference type="AlphaFoldDB" id="A0A4Z2EY72"/>
<dbReference type="Proteomes" id="UP000314294">
    <property type="component" value="Unassembled WGS sequence"/>
</dbReference>
<organism evidence="1 2">
    <name type="scientific">Liparis tanakae</name>
    <name type="common">Tanaka's snailfish</name>
    <dbReference type="NCBI Taxonomy" id="230148"/>
    <lineage>
        <taxon>Eukaryota</taxon>
        <taxon>Metazoa</taxon>
        <taxon>Chordata</taxon>
        <taxon>Craniata</taxon>
        <taxon>Vertebrata</taxon>
        <taxon>Euteleostomi</taxon>
        <taxon>Actinopterygii</taxon>
        <taxon>Neopterygii</taxon>
        <taxon>Teleostei</taxon>
        <taxon>Neoteleostei</taxon>
        <taxon>Acanthomorphata</taxon>
        <taxon>Eupercaria</taxon>
        <taxon>Perciformes</taxon>
        <taxon>Cottioidei</taxon>
        <taxon>Cottales</taxon>
        <taxon>Liparidae</taxon>
        <taxon>Liparis</taxon>
    </lineage>
</organism>